<sequence>MIFEIEGQQVELIYADTDKVTVVAEKDGILTLRISPLLPQYELNQFVKLFKRRKQKQQRTIGFDGDYVTIFDTRFPVRYLDSSSSKGYLADGIISAPFNFKHKIDNRLFIEDFKIYLLKEHIIKSLSKWEEKTNLFIAHNKFRKLKTNLYTSCLQSNTITWNTKLMDFNQETIDYVVLDGLLGLSSVTDNQSDRLKDKYVANCRFYQKSITHEPAQPNSYD</sequence>
<evidence type="ECO:0000259" key="1">
    <source>
        <dbReference type="Pfam" id="PF01863"/>
    </source>
</evidence>
<comment type="caution">
    <text evidence="2">The sequence shown here is derived from an EMBL/GenBank/DDBJ whole genome shotgun (WGS) entry which is preliminary data.</text>
</comment>
<dbReference type="Pfam" id="PF01863">
    <property type="entry name" value="YgjP-like"/>
    <property type="match status" value="1"/>
</dbReference>
<gene>
    <name evidence="2" type="ORF">C4F49_00895</name>
</gene>
<feature type="domain" description="YgjP-like metallopeptidase" evidence="1">
    <location>
        <begin position="50"/>
        <end position="178"/>
    </location>
</feature>
<evidence type="ECO:0000313" key="2">
    <source>
        <dbReference type="EMBL" id="MBE8712235.1"/>
    </source>
</evidence>
<dbReference type="EMBL" id="PRDK01000001">
    <property type="protein sequence ID" value="MBE8712235.1"/>
    <property type="molecule type" value="Genomic_DNA"/>
</dbReference>
<protein>
    <recommendedName>
        <fullName evidence="1">YgjP-like metallopeptidase domain-containing protein</fullName>
    </recommendedName>
</protein>
<accession>A0A928UVU9</accession>
<evidence type="ECO:0000313" key="3">
    <source>
        <dbReference type="Proteomes" id="UP000616201"/>
    </source>
</evidence>
<reference evidence="2" key="1">
    <citation type="submission" date="2018-02" db="EMBL/GenBank/DDBJ databases">
        <authorList>
            <person name="Vasarhelyi B.M."/>
            <person name="Deshmukh S."/>
            <person name="Balint B."/>
            <person name="Kukolya J."/>
        </authorList>
    </citation>
    <scope>NUCLEOTIDE SEQUENCE</scope>
    <source>
        <strain evidence="2">KB22</strain>
    </source>
</reference>
<dbReference type="RefSeq" id="WP_196934578.1">
    <property type="nucleotide sequence ID" value="NZ_MU158698.1"/>
</dbReference>
<dbReference type="Proteomes" id="UP000616201">
    <property type="component" value="Unassembled WGS sequence"/>
</dbReference>
<dbReference type="InterPro" id="IPR002725">
    <property type="entry name" value="YgjP-like_metallopeptidase"/>
</dbReference>
<dbReference type="Gene3D" id="3.30.2010.10">
    <property type="entry name" value="Metalloproteases ('zincins'), catalytic domain"/>
    <property type="match status" value="1"/>
</dbReference>
<organism evidence="2 3">
    <name type="scientific">Sphingobacterium hungaricum</name>
    <dbReference type="NCBI Taxonomy" id="2082723"/>
    <lineage>
        <taxon>Bacteria</taxon>
        <taxon>Pseudomonadati</taxon>
        <taxon>Bacteroidota</taxon>
        <taxon>Sphingobacteriia</taxon>
        <taxon>Sphingobacteriales</taxon>
        <taxon>Sphingobacteriaceae</taxon>
        <taxon>Sphingobacterium</taxon>
    </lineage>
</organism>
<proteinExistence type="predicted"/>
<dbReference type="AlphaFoldDB" id="A0A928UVU9"/>
<name>A0A928UVU9_9SPHI</name>
<keyword evidence="3" id="KW-1185">Reference proteome</keyword>